<accession>A0A0Q9YND0</accession>
<dbReference type="PATRIC" id="fig|1590043.3.peg.723"/>
<dbReference type="Gene3D" id="3.40.50.410">
    <property type="entry name" value="von Willebrand factor, type A domain"/>
    <property type="match status" value="1"/>
</dbReference>
<comment type="caution">
    <text evidence="6">The sequence shown here is derived from an EMBL/GenBank/DDBJ whole genome shotgun (WGS) entry which is preliminary data.</text>
</comment>
<reference evidence="6" key="1">
    <citation type="submission" date="2015-09" db="EMBL/GenBank/DDBJ databases">
        <title>Draft Genome Sequences of Two Novel Amoeba-resistant Intranuclear Bacteria, Candidatus Berkiella cookevillensis and Candidatus Berkiella aquae.</title>
        <authorList>
            <person name="Mehari Y.T."/>
            <person name="Arivett B.A."/>
            <person name="Farone A.L."/>
            <person name="Gunderson J.H."/>
            <person name="Farone M.B."/>
        </authorList>
    </citation>
    <scope>NUCLEOTIDE SEQUENCE [LARGE SCALE GENOMIC DNA]</scope>
    <source>
        <strain evidence="6">HT99</strain>
    </source>
</reference>
<dbReference type="InterPro" id="IPR036465">
    <property type="entry name" value="vWFA_dom_sf"/>
</dbReference>
<feature type="signal peptide" evidence="4">
    <location>
        <begin position="1"/>
        <end position="22"/>
    </location>
</feature>
<evidence type="ECO:0000259" key="5">
    <source>
        <dbReference type="Pfam" id="PF05567"/>
    </source>
</evidence>
<dbReference type="Proteomes" id="UP000051497">
    <property type="component" value="Unassembled WGS sequence"/>
</dbReference>
<evidence type="ECO:0000256" key="4">
    <source>
        <dbReference type="SAM" id="SignalP"/>
    </source>
</evidence>
<organism evidence="6">
    <name type="scientific">Candidatus Berkiella aquae</name>
    <dbReference type="NCBI Taxonomy" id="295108"/>
    <lineage>
        <taxon>Bacteria</taxon>
        <taxon>Pseudomonadati</taxon>
        <taxon>Pseudomonadota</taxon>
        <taxon>Gammaproteobacteria</taxon>
        <taxon>Candidatus Berkiellales</taxon>
        <taxon>Candidatus Berkiellaceae</taxon>
        <taxon>Candidatus Berkiella</taxon>
    </lineage>
</organism>
<dbReference type="Pfam" id="PF05567">
    <property type="entry name" value="T4P_PilY1"/>
    <property type="match status" value="1"/>
</dbReference>
<dbReference type="InterPro" id="IPR008707">
    <property type="entry name" value="B-propeller_PilY1"/>
</dbReference>
<dbReference type="GO" id="GO:0046872">
    <property type="term" value="F:metal ion binding"/>
    <property type="evidence" value="ECO:0007669"/>
    <property type="project" value="UniProtKB-KW"/>
</dbReference>
<keyword evidence="1" id="KW-0479">Metal-binding</keyword>
<keyword evidence="2" id="KW-0106">Calcium</keyword>
<evidence type="ECO:0000256" key="3">
    <source>
        <dbReference type="SAM" id="MobiDB-lite"/>
    </source>
</evidence>
<feature type="domain" description="PilY1 beta-propeller" evidence="5">
    <location>
        <begin position="726"/>
        <end position="1082"/>
    </location>
</feature>
<dbReference type="STRING" id="295108.HT99x_00723"/>
<feature type="region of interest" description="Disordered" evidence="3">
    <location>
        <begin position="1229"/>
        <end position="1251"/>
    </location>
</feature>
<evidence type="ECO:0000256" key="1">
    <source>
        <dbReference type="ARBA" id="ARBA00022723"/>
    </source>
</evidence>
<evidence type="ECO:0000313" key="7">
    <source>
        <dbReference type="EMBL" id="MCS5712496.1"/>
    </source>
</evidence>
<name>A0A0Q9YND0_9GAMM</name>
<gene>
    <name evidence="6" type="ORF">HT99x_00723</name>
    <name evidence="7" type="ORF">HT99x_013730</name>
</gene>
<dbReference type="OrthoDB" id="7156875at2"/>
<protein>
    <submittedName>
        <fullName evidence="6">Neisseria PilC protein</fullName>
    </submittedName>
</protein>
<dbReference type="EMBL" id="LKAJ01000002">
    <property type="protein sequence ID" value="KRG22303.1"/>
    <property type="molecule type" value="Genomic_DNA"/>
</dbReference>
<keyword evidence="4" id="KW-0732">Signal</keyword>
<dbReference type="EMBL" id="LKAJ02000001">
    <property type="protein sequence ID" value="MCS5712496.1"/>
    <property type="molecule type" value="Genomic_DNA"/>
</dbReference>
<sequence>MKKVLNFIILIALSGFSALSNAATLNLTQTPLFAASFVPPNIFFELDDSGSMDWEMSVGSYWNFCAYDPNATGIYSLNPICGSYGSDDGLIRSYANGNYRSFTYMYANNDNLYSDSCSSDTYNAIEACSSAGTKEWRVYSVDLNSIYYDPSSTFTPWIGPCLNVGTACANASFTAARSNPDQSQSGYTATRNLSGSVYEVWIDDRGFDPADQRPLRALSVNATATPNGIIDLWDSHVRVQLNSSNAQVYSITYNPNALGLNATQTLKATLSSSTACYNVLGNKDLVTQVFNGSLAYTSTGQPGCRTLADAQTNFANWYQYNRRRSFVAKNAIGSVINRFGSYRYGLNVINNSLFIQMPSNTDYATQNQNLVNSLYGFTWQALGTPLRTGLARAGQYYNGTLSNTTSPIIYPCQQNFTILVTDGFWNDTTGPSYVGDSDRDGISQTLADVARYYYITDLSSLANQVLPTATDPATYQHMVTFTIGFNINGLLVDTDGDGWPNPPLAVNGNWGNPFNSDAEKVDDLWHAAFNSKGSYLSAQSAASISTALSNVFATITARSSSAAPAAQNSTLLNSSSQVFQALFNTNNWTGDLLAYNIGVNNQLATTPSWSASCALTGGTCNQTSSTTTGIAANNRVIITRNWTGANNGIAFRWPSNYTSYKVSNALPTNLANFLSQAPYPANTTTTSQISANQAYGQQLLNYLRGERTQETQYGGSYSFRDRTSILGDIVDSAPIYVGPPSRTYPDSMETAPYSSFVSSYRTRLPLVYVGANDGMLHAFSATDGAEKMSYISGNSQIFRNLPYLSITPYQHVYFNDGSPIDADVFYNSAWHTIIASGLGNGGQSLYALDVTNPNNFTEANAASIYLFEFSDVNDPDFGYVQGQPVIAKVRTGLNQSKWAIIVNNGYNSTVADGNASTTGRAALFILFIEQGANGAWVADQSYIKIPVGPTNLTTPNGLSTPYAVDVDGDYIVDYVYAGDLKGNMWKFDLRNTTPTNWKNNATLLFTASNTTAGDQPITAPPVVGAHPNGLNYGVMVYFGTGKYLELADNTTSNQSTQSFYGIWDKLQGATVAKSGLVQQQILAEVTSNSNTYRVVSSNALNWSTNLGWYLNLYVNSSNNGERQISQPILRNGNVIFTTMAPSSNPCDYGGSSWLMEIDAATGGAPLFSPFDTNNDGTFSQQDYLTVTISGQTLTVKAAGVKSASGITGTPTVLVSSDKTKEVKVTSGSQGLSTVIENPGNNSGRQNWRQIY</sequence>
<proteinExistence type="predicted"/>
<dbReference type="AlphaFoldDB" id="A0A0Q9YND0"/>
<reference evidence="7" key="3">
    <citation type="submission" date="2021-06" db="EMBL/GenBank/DDBJ databases">
        <title>Genomic Description and Analysis of Intracellular Bacteria, Candidatus Berkiella cookevillensis and Candidatus Berkiella aquae.</title>
        <authorList>
            <person name="Kidane D.T."/>
            <person name="Mehari Y.T."/>
            <person name="Rice F.C."/>
            <person name="Arivett B.A."/>
            <person name="Farone A.L."/>
            <person name="Berk S.G."/>
            <person name="Farone M.B."/>
        </authorList>
    </citation>
    <scope>NUCLEOTIDE SEQUENCE</scope>
    <source>
        <strain evidence="7">HT99</strain>
    </source>
</reference>
<keyword evidence="8" id="KW-1185">Reference proteome</keyword>
<feature type="chain" id="PRO_5043129730" evidence="4">
    <location>
        <begin position="23"/>
        <end position="1251"/>
    </location>
</feature>
<evidence type="ECO:0000256" key="2">
    <source>
        <dbReference type="ARBA" id="ARBA00022837"/>
    </source>
</evidence>
<reference evidence="7" key="2">
    <citation type="journal article" date="2016" name="Genome Announc.">
        <title>Draft Genome Sequences of Two Novel Amoeba-Resistant Intranuclear Bacteria, 'Candidatus Berkiella cookevillensis' and 'Candidatus Berkiella aquae'.</title>
        <authorList>
            <person name="Mehari Y.T."/>
            <person name="Arivett B.A."/>
            <person name="Farone A.L."/>
            <person name="Gunderson J.H."/>
            <person name="Farone M.B."/>
        </authorList>
    </citation>
    <scope>NUCLEOTIDE SEQUENCE</scope>
    <source>
        <strain evidence="7">HT99</strain>
    </source>
</reference>
<evidence type="ECO:0000313" key="6">
    <source>
        <dbReference type="EMBL" id="KRG22303.1"/>
    </source>
</evidence>
<evidence type="ECO:0000313" key="8">
    <source>
        <dbReference type="Proteomes" id="UP000051497"/>
    </source>
</evidence>
<dbReference type="RefSeq" id="WP_075065359.1">
    <property type="nucleotide sequence ID" value="NZ_LKAJ02000001.1"/>
</dbReference>